<dbReference type="GO" id="GO:0065002">
    <property type="term" value="P:intracellular protein transmembrane transport"/>
    <property type="evidence" value="ECO:0007669"/>
    <property type="project" value="UniProtKB-UniRule"/>
</dbReference>
<feature type="transmembrane region" description="Helical" evidence="12">
    <location>
        <begin position="194"/>
        <end position="213"/>
    </location>
</feature>
<gene>
    <name evidence="12 14" type="primary">secF</name>
    <name evidence="14" type="ORF">DK847_13685</name>
</gene>
<comment type="similarity">
    <text evidence="10">In the C-terminal section; belongs to the SecD/SecF family. SecF subfamily.</text>
</comment>
<dbReference type="InterPro" id="IPR022813">
    <property type="entry name" value="SecD/SecF_arch_bac"/>
</dbReference>
<keyword evidence="8 12" id="KW-0472">Membrane</keyword>
<dbReference type="HAMAP" id="MF_01464_B">
    <property type="entry name" value="SecF_B"/>
    <property type="match status" value="1"/>
</dbReference>
<comment type="function">
    <text evidence="9 12">Part of the Sec protein translocase complex. Interacts with the SecYEG preprotein conducting channel. SecDF uses the proton motive force (PMF) to complete protein translocation after the ATP-dependent function of SecA.</text>
</comment>
<dbReference type="InterPro" id="IPR055344">
    <property type="entry name" value="SecD_SecF_C_bact"/>
</dbReference>
<comment type="caution">
    <text evidence="14">The sequence shown here is derived from an EMBL/GenBank/DDBJ whole genome shotgun (WGS) entry which is preliminary data.</text>
</comment>
<dbReference type="GO" id="GO:0015450">
    <property type="term" value="F:protein-transporting ATPase activity"/>
    <property type="evidence" value="ECO:0007669"/>
    <property type="project" value="InterPro"/>
</dbReference>
<dbReference type="PRINTS" id="PR01755">
    <property type="entry name" value="SECFTRNLCASE"/>
</dbReference>
<evidence type="ECO:0000256" key="5">
    <source>
        <dbReference type="ARBA" id="ARBA00022927"/>
    </source>
</evidence>
<dbReference type="GO" id="GO:0005886">
    <property type="term" value="C:plasma membrane"/>
    <property type="evidence" value="ECO:0007669"/>
    <property type="project" value="UniProtKB-SubCell"/>
</dbReference>
<dbReference type="Pfam" id="PF02355">
    <property type="entry name" value="SecD_SecF_C"/>
    <property type="match status" value="1"/>
</dbReference>
<dbReference type="SUPFAM" id="SSF82866">
    <property type="entry name" value="Multidrug efflux transporter AcrB transmembrane domain"/>
    <property type="match status" value="1"/>
</dbReference>
<evidence type="ECO:0000259" key="13">
    <source>
        <dbReference type="Pfam" id="PF02355"/>
    </source>
</evidence>
<dbReference type="InterPro" id="IPR048634">
    <property type="entry name" value="SecD_SecF_C"/>
</dbReference>
<accession>A0A2W2B7E8</accession>
<evidence type="ECO:0000256" key="7">
    <source>
        <dbReference type="ARBA" id="ARBA00023010"/>
    </source>
</evidence>
<evidence type="ECO:0000256" key="3">
    <source>
        <dbReference type="ARBA" id="ARBA00022475"/>
    </source>
</evidence>
<proteinExistence type="inferred from homology"/>
<evidence type="ECO:0000256" key="8">
    <source>
        <dbReference type="ARBA" id="ARBA00023136"/>
    </source>
</evidence>
<dbReference type="InterPro" id="IPR022646">
    <property type="entry name" value="SecD/SecF_CS"/>
</dbReference>
<feature type="domain" description="Protein export membrane protein SecD/SecF C-terminal" evidence="13">
    <location>
        <begin position="112"/>
        <end position="295"/>
    </location>
</feature>
<feature type="transmembrane region" description="Helical" evidence="12">
    <location>
        <begin position="20"/>
        <end position="44"/>
    </location>
</feature>
<evidence type="ECO:0000256" key="4">
    <source>
        <dbReference type="ARBA" id="ARBA00022692"/>
    </source>
</evidence>
<keyword evidence="5 12" id="KW-0653">Protein transport</keyword>
<dbReference type="RefSeq" id="WP_111199081.1">
    <property type="nucleotide sequence ID" value="NZ_QKVK01000006.1"/>
</dbReference>
<evidence type="ECO:0000256" key="10">
    <source>
        <dbReference type="ARBA" id="ARBA00060856"/>
    </source>
</evidence>
<dbReference type="InterPro" id="IPR022645">
    <property type="entry name" value="SecD/SecF_bac"/>
</dbReference>
<feature type="transmembrane region" description="Helical" evidence="12">
    <location>
        <begin position="272"/>
        <end position="294"/>
    </location>
</feature>
<evidence type="ECO:0000313" key="15">
    <source>
        <dbReference type="Proteomes" id="UP000248795"/>
    </source>
</evidence>
<dbReference type="InterPro" id="IPR005665">
    <property type="entry name" value="SecF_bac"/>
</dbReference>
<name>A0A2W2B7E8_9HYPH</name>
<comment type="similarity">
    <text evidence="11">In the N-terminal section; belongs to the SecD/SecF family. SecD subfamily.</text>
</comment>
<protein>
    <recommendedName>
        <fullName evidence="12">Protein-export membrane protein SecF</fullName>
    </recommendedName>
</protein>
<keyword evidence="2 12" id="KW-0813">Transport</keyword>
<feature type="transmembrane region" description="Helical" evidence="12">
    <location>
        <begin position="165"/>
        <end position="188"/>
    </location>
</feature>
<evidence type="ECO:0000256" key="9">
    <source>
        <dbReference type="ARBA" id="ARBA00059018"/>
    </source>
</evidence>
<dbReference type="NCBIfam" id="TIGR00966">
    <property type="entry name" value="transloc_SecF"/>
    <property type="match status" value="1"/>
</dbReference>
<dbReference type="GO" id="GO:0006605">
    <property type="term" value="P:protein targeting"/>
    <property type="evidence" value="ECO:0007669"/>
    <property type="project" value="UniProtKB-UniRule"/>
</dbReference>
<evidence type="ECO:0000313" key="14">
    <source>
        <dbReference type="EMBL" id="PZF76244.1"/>
    </source>
</evidence>
<dbReference type="NCBIfam" id="TIGR00916">
    <property type="entry name" value="2A0604s01"/>
    <property type="match status" value="1"/>
</dbReference>
<keyword evidence="7 12" id="KW-0811">Translocation</keyword>
<dbReference type="GO" id="GO:0043952">
    <property type="term" value="P:protein transport by the Sec complex"/>
    <property type="evidence" value="ECO:0007669"/>
    <property type="project" value="UniProtKB-UniRule"/>
</dbReference>
<comment type="similarity">
    <text evidence="12">Belongs to the SecD/SecF family. SecF subfamily.</text>
</comment>
<dbReference type="PANTHER" id="PTHR30081:SF8">
    <property type="entry name" value="PROTEIN TRANSLOCASE SUBUNIT SECF"/>
    <property type="match status" value="1"/>
</dbReference>
<keyword evidence="6 12" id="KW-1133">Transmembrane helix</keyword>
<reference evidence="15" key="1">
    <citation type="submission" date="2018-06" db="EMBL/GenBank/DDBJ databases">
        <title>Aestuariibacter litoralis strain KCTC 52945T.</title>
        <authorList>
            <person name="Li X."/>
            <person name="Salam N."/>
            <person name="Li J.-L."/>
            <person name="Chen Y.-M."/>
            <person name="Yang Z.-W."/>
            <person name="Zhang L.-Y."/>
            <person name="Han M.-X."/>
            <person name="Xiao M."/>
            <person name="Li W.-J."/>
        </authorList>
    </citation>
    <scope>NUCLEOTIDE SEQUENCE [LARGE SCALE GENOMIC DNA]</scope>
    <source>
        <strain evidence="15">KCTC 52945</strain>
    </source>
</reference>
<organism evidence="14 15">
    <name type="scientific">Aestuariivirga litoralis</name>
    <dbReference type="NCBI Taxonomy" id="2650924"/>
    <lineage>
        <taxon>Bacteria</taxon>
        <taxon>Pseudomonadati</taxon>
        <taxon>Pseudomonadota</taxon>
        <taxon>Alphaproteobacteria</taxon>
        <taxon>Hyphomicrobiales</taxon>
        <taxon>Aestuariivirgaceae</taxon>
        <taxon>Aestuariivirga</taxon>
    </lineage>
</organism>
<dbReference type="Pfam" id="PF07549">
    <property type="entry name" value="Sec_GG"/>
    <property type="match status" value="1"/>
</dbReference>
<comment type="subcellular location">
    <subcellularLocation>
        <location evidence="1 12">Cell membrane</location>
        <topology evidence="1 12">Multi-pass membrane protein</topology>
    </subcellularLocation>
</comment>
<dbReference type="EMBL" id="QKVK01000006">
    <property type="protein sequence ID" value="PZF76244.1"/>
    <property type="molecule type" value="Genomic_DNA"/>
</dbReference>
<comment type="subunit">
    <text evidence="12">Forms a complex with SecD. Part of the essential Sec protein translocation apparatus which comprises SecA, SecYEG and auxiliary proteins SecDF-YajC and YidC.</text>
</comment>
<evidence type="ECO:0000256" key="11">
    <source>
        <dbReference type="ARBA" id="ARBA00061053"/>
    </source>
</evidence>
<keyword evidence="4 12" id="KW-0812">Transmembrane</keyword>
<sequence length="316" mass="34504">MKFKPIRFIPDDTRFPIMRLSRFGFFVSGLLSLASVLLFVFVGLNVGVDFKGGTVMTIRTAQAANIEQLREEVNSLGFGNAEIQEFGSPRDVLIRLPAVEGGDEAQQTTIAKVKQALGSGVEFRSVEVVGPKVSAELAEQGIIAVVSAIIGILLYVWFRFEWQFAAGAVLSLLHDVLITIGVFCLLRIEFNLQIIAAILTIVGYSLNDTVVVFDRIREYMRKYKSMNLADLIDFSINSVFPRTILTSVTTMLALIALYIFGGEVLRGFTFTMILGVLIGTYSSIFIASPVLILLGTVMSEKKTATDAAKAAAAARP</sequence>
<evidence type="ECO:0000256" key="1">
    <source>
        <dbReference type="ARBA" id="ARBA00004651"/>
    </source>
</evidence>
<feature type="transmembrane region" description="Helical" evidence="12">
    <location>
        <begin position="141"/>
        <end position="158"/>
    </location>
</feature>
<feature type="transmembrane region" description="Helical" evidence="12">
    <location>
        <begin position="234"/>
        <end position="260"/>
    </location>
</feature>
<evidence type="ECO:0000256" key="6">
    <source>
        <dbReference type="ARBA" id="ARBA00022989"/>
    </source>
</evidence>
<keyword evidence="3 12" id="KW-1003">Cell membrane</keyword>
<dbReference type="Gene3D" id="1.20.1640.10">
    <property type="entry name" value="Multidrug efflux transporter AcrB transmembrane domain"/>
    <property type="match status" value="1"/>
</dbReference>
<evidence type="ECO:0000256" key="12">
    <source>
        <dbReference type="HAMAP-Rule" id="MF_01464"/>
    </source>
</evidence>
<keyword evidence="15" id="KW-1185">Reference proteome</keyword>
<dbReference type="Proteomes" id="UP000248795">
    <property type="component" value="Unassembled WGS sequence"/>
</dbReference>
<evidence type="ECO:0000256" key="2">
    <source>
        <dbReference type="ARBA" id="ARBA00022448"/>
    </source>
</evidence>
<dbReference type="AlphaFoldDB" id="A0A2W2B7E8"/>
<dbReference type="FunFam" id="1.20.1640.10:FF:000024">
    <property type="entry name" value="Multifunctional fusion protein"/>
    <property type="match status" value="1"/>
</dbReference>
<dbReference type="PANTHER" id="PTHR30081">
    <property type="entry name" value="PROTEIN-EXPORT MEMBRANE PROTEIN SEC"/>
    <property type="match status" value="1"/>
</dbReference>